<evidence type="ECO:0000259" key="7">
    <source>
        <dbReference type="Pfam" id="PF08340"/>
    </source>
</evidence>
<evidence type="ECO:0000256" key="3">
    <source>
        <dbReference type="ARBA" id="ARBA00022759"/>
    </source>
</evidence>
<keyword evidence="9" id="KW-1185">Reference proteome</keyword>
<protein>
    <submittedName>
        <fullName evidence="8">TIGR00255 family protein</fullName>
    </submittedName>
</protein>
<gene>
    <name evidence="8" type="ORF">SAMN05444380_11383</name>
</gene>
<evidence type="ECO:0000256" key="5">
    <source>
        <dbReference type="ARBA" id="ARBA00035648"/>
    </source>
</evidence>
<dbReference type="EMBL" id="FONA01000013">
    <property type="protein sequence ID" value="SFE56494.1"/>
    <property type="molecule type" value="Genomic_DNA"/>
</dbReference>
<comment type="similarity">
    <text evidence="5">Belongs to the YicC/YloC family.</text>
</comment>
<dbReference type="PANTHER" id="PTHR30636:SF3">
    <property type="entry name" value="UPF0701 PROTEIN YICC"/>
    <property type="match status" value="1"/>
</dbReference>
<keyword evidence="3" id="KW-0255">Endonuclease</keyword>
<evidence type="ECO:0000313" key="8">
    <source>
        <dbReference type="EMBL" id="SFE56494.1"/>
    </source>
</evidence>
<dbReference type="eggNOG" id="COG1561">
    <property type="taxonomic scope" value="Bacteria"/>
</dbReference>
<dbReference type="FunCoup" id="A0A1I2BJW8">
    <property type="interactions" value="209"/>
</dbReference>
<evidence type="ECO:0000256" key="4">
    <source>
        <dbReference type="ARBA" id="ARBA00022801"/>
    </source>
</evidence>
<organism evidence="8 9">
    <name type="scientific">Thermophagus xiamenensis</name>
    <dbReference type="NCBI Taxonomy" id="385682"/>
    <lineage>
        <taxon>Bacteria</taxon>
        <taxon>Pseudomonadati</taxon>
        <taxon>Bacteroidota</taxon>
        <taxon>Bacteroidia</taxon>
        <taxon>Marinilabiliales</taxon>
        <taxon>Marinilabiliaceae</taxon>
        <taxon>Thermophagus</taxon>
    </lineage>
</organism>
<comment type="cofactor">
    <cofactor evidence="1">
        <name>a divalent metal cation</name>
        <dbReference type="ChEBI" id="CHEBI:60240"/>
    </cofactor>
</comment>
<dbReference type="InterPro" id="IPR013551">
    <property type="entry name" value="YicC-like_C"/>
</dbReference>
<name>A0A1I2BJW8_9BACT</name>
<dbReference type="InterPro" id="IPR005229">
    <property type="entry name" value="YicC/YloC-like"/>
</dbReference>
<evidence type="ECO:0000256" key="2">
    <source>
        <dbReference type="ARBA" id="ARBA00022722"/>
    </source>
</evidence>
<keyword evidence="4" id="KW-0378">Hydrolase</keyword>
<sequence length="300" mass="35156">MIESQKIFSMIKSMTGYGKTVCELPTKRIIIEIKSLNSKQLDINLRLPTHYKEKELEIRNIIAQKLQRGKIDLTFNVESIMPDKISRINEEVIREYFRQLKPIAEELGISSNTDFLRVIMPLPDTMKSEQPELDEEEWNIVYNGLLQSIEQLDAFRIQEGAAMFRDVKGHNESIRLLLEEVVPFEKQRTEKIKNRIKETLKNLNINGDLDENRFEQELIYYIEKLDISEEKIRLKNHIDYFDKTLNEDGPVGKKLGFISQEMGREINTLGSKANDSEIQRLVVNMKDELEKIKEQILNIL</sequence>
<feature type="domain" description="Endoribonuclease YicC-like C-terminal" evidence="7">
    <location>
        <begin position="185"/>
        <end position="299"/>
    </location>
</feature>
<dbReference type="InterPro" id="IPR013527">
    <property type="entry name" value="YicC-like_N"/>
</dbReference>
<evidence type="ECO:0000313" key="9">
    <source>
        <dbReference type="Proteomes" id="UP000181976"/>
    </source>
</evidence>
<dbReference type="PANTHER" id="PTHR30636">
    <property type="entry name" value="UPF0701 PROTEIN YICC"/>
    <property type="match status" value="1"/>
</dbReference>
<dbReference type="GO" id="GO:0004521">
    <property type="term" value="F:RNA endonuclease activity"/>
    <property type="evidence" value="ECO:0007669"/>
    <property type="project" value="InterPro"/>
</dbReference>
<dbReference type="NCBIfam" id="TIGR00255">
    <property type="entry name" value="YicC/YloC family endoribonuclease"/>
    <property type="match status" value="1"/>
</dbReference>
<dbReference type="AlphaFoldDB" id="A0A1I2BJW8"/>
<dbReference type="STRING" id="385682.SAMN05444380_11383"/>
<dbReference type="Pfam" id="PF03755">
    <property type="entry name" value="YicC-like_N"/>
    <property type="match status" value="1"/>
</dbReference>
<reference evidence="8 9" key="1">
    <citation type="submission" date="2016-10" db="EMBL/GenBank/DDBJ databases">
        <authorList>
            <person name="de Groot N.N."/>
        </authorList>
    </citation>
    <scope>NUCLEOTIDE SEQUENCE [LARGE SCALE GENOMIC DNA]</scope>
    <source>
        <strain evidence="8 9">DSM 19012</strain>
    </source>
</reference>
<evidence type="ECO:0000256" key="1">
    <source>
        <dbReference type="ARBA" id="ARBA00001968"/>
    </source>
</evidence>
<keyword evidence="2" id="KW-0540">Nuclease</keyword>
<dbReference type="Proteomes" id="UP000181976">
    <property type="component" value="Unassembled WGS sequence"/>
</dbReference>
<feature type="domain" description="Endoribonuclease YicC-like N-terminal" evidence="6">
    <location>
        <begin position="11"/>
        <end position="163"/>
    </location>
</feature>
<proteinExistence type="inferred from homology"/>
<dbReference type="InParanoid" id="A0A1I2BJW8"/>
<accession>A0A1I2BJW8</accession>
<evidence type="ECO:0000259" key="6">
    <source>
        <dbReference type="Pfam" id="PF03755"/>
    </source>
</evidence>
<dbReference type="Pfam" id="PF08340">
    <property type="entry name" value="YicC-like_C"/>
    <property type="match status" value="1"/>
</dbReference>
<dbReference type="GO" id="GO:0016787">
    <property type="term" value="F:hydrolase activity"/>
    <property type="evidence" value="ECO:0007669"/>
    <property type="project" value="UniProtKB-KW"/>
</dbReference>